<evidence type="ECO:0000256" key="8">
    <source>
        <dbReference type="ARBA" id="ARBA00023012"/>
    </source>
</evidence>
<proteinExistence type="predicted"/>
<keyword evidence="5" id="KW-0547">Nucleotide-binding</keyword>
<dbReference type="PANTHER" id="PTHR43065:SF10">
    <property type="entry name" value="PEROXIDE STRESS-ACTIVATED HISTIDINE KINASE MAK3"/>
    <property type="match status" value="1"/>
</dbReference>
<keyword evidence="6 11" id="KW-0418">Kinase</keyword>
<evidence type="ECO:0000256" key="7">
    <source>
        <dbReference type="ARBA" id="ARBA00022840"/>
    </source>
</evidence>
<dbReference type="InterPro" id="IPR000014">
    <property type="entry name" value="PAS"/>
</dbReference>
<accession>A0A1I6DR41</accession>
<feature type="transmembrane region" description="Helical" evidence="9">
    <location>
        <begin position="196"/>
        <end position="217"/>
    </location>
</feature>
<keyword evidence="4" id="KW-0808">Transferase</keyword>
<evidence type="ECO:0000256" key="1">
    <source>
        <dbReference type="ARBA" id="ARBA00000085"/>
    </source>
</evidence>
<organism evidence="11 12">
    <name type="scientific">Desulfoscipio geothermicus DSM 3669</name>
    <dbReference type="NCBI Taxonomy" id="1121426"/>
    <lineage>
        <taxon>Bacteria</taxon>
        <taxon>Bacillati</taxon>
        <taxon>Bacillota</taxon>
        <taxon>Clostridia</taxon>
        <taxon>Eubacteriales</taxon>
        <taxon>Desulfallaceae</taxon>
        <taxon>Desulfoscipio</taxon>
    </lineage>
</organism>
<name>A0A1I6DR41_9FIRM</name>
<dbReference type="InterPro" id="IPR003594">
    <property type="entry name" value="HATPase_dom"/>
</dbReference>
<dbReference type="Gene3D" id="3.30.565.10">
    <property type="entry name" value="Histidine kinase-like ATPase, C-terminal domain"/>
    <property type="match status" value="1"/>
</dbReference>
<feature type="domain" description="Histidine kinase" evidence="10">
    <location>
        <begin position="403"/>
        <end position="608"/>
    </location>
</feature>
<dbReference type="AlphaFoldDB" id="A0A1I6DR41"/>
<dbReference type="InterPro" id="IPR005467">
    <property type="entry name" value="His_kinase_dom"/>
</dbReference>
<dbReference type="SUPFAM" id="SSF55785">
    <property type="entry name" value="PYP-like sensor domain (PAS domain)"/>
    <property type="match status" value="1"/>
</dbReference>
<evidence type="ECO:0000256" key="4">
    <source>
        <dbReference type="ARBA" id="ARBA00022679"/>
    </source>
</evidence>
<dbReference type="STRING" id="39060.SAMN05660706_11574"/>
<comment type="catalytic activity">
    <reaction evidence="1">
        <text>ATP + protein L-histidine = ADP + protein N-phospho-L-histidine.</text>
        <dbReference type="EC" id="2.7.13.3"/>
    </reaction>
</comment>
<dbReference type="InterPro" id="IPR003661">
    <property type="entry name" value="HisK_dim/P_dom"/>
</dbReference>
<dbReference type="PROSITE" id="PS50109">
    <property type="entry name" value="HIS_KIN"/>
    <property type="match status" value="1"/>
</dbReference>
<dbReference type="SMART" id="SM00387">
    <property type="entry name" value="HATPase_c"/>
    <property type="match status" value="1"/>
</dbReference>
<protein>
    <recommendedName>
        <fullName evidence="2">histidine kinase</fullName>
        <ecNumber evidence="2">2.7.13.3</ecNumber>
    </recommendedName>
</protein>
<dbReference type="CDD" id="cd00130">
    <property type="entry name" value="PAS"/>
    <property type="match status" value="1"/>
</dbReference>
<dbReference type="InterPro" id="IPR035965">
    <property type="entry name" value="PAS-like_dom_sf"/>
</dbReference>
<dbReference type="SMART" id="SM00388">
    <property type="entry name" value="HisKA"/>
    <property type="match status" value="1"/>
</dbReference>
<keyword evidence="9" id="KW-0812">Transmembrane</keyword>
<dbReference type="InterPro" id="IPR036890">
    <property type="entry name" value="HATPase_C_sf"/>
</dbReference>
<evidence type="ECO:0000256" key="3">
    <source>
        <dbReference type="ARBA" id="ARBA00022553"/>
    </source>
</evidence>
<keyword evidence="7" id="KW-0067">ATP-binding</keyword>
<dbReference type="NCBIfam" id="NF008468">
    <property type="entry name" value="PRK11360.1"/>
    <property type="match status" value="1"/>
</dbReference>
<dbReference type="PRINTS" id="PR00344">
    <property type="entry name" value="BCTRLSENSOR"/>
</dbReference>
<dbReference type="InterPro" id="IPR013656">
    <property type="entry name" value="PAS_4"/>
</dbReference>
<dbReference type="GO" id="GO:0000155">
    <property type="term" value="F:phosphorelay sensor kinase activity"/>
    <property type="evidence" value="ECO:0007669"/>
    <property type="project" value="InterPro"/>
</dbReference>
<keyword evidence="8" id="KW-0902">Two-component regulatory system</keyword>
<dbReference type="GO" id="GO:0005524">
    <property type="term" value="F:ATP binding"/>
    <property type="evidence" value="ECO:0007669"/>
    <property type="project" value="UniProtKB-KW"/>
</dbReference>
<keyword evidence="9" id="KW-1133">Transmembrane helix</keyword>
<evidence type="ECO:0000256" key="2">
    <source>
        <dbReference type="ARBA" id="ARBA00012438"/>
    </source>
</evidence>
<dbReference type="Pfam" id="PF00512">
    <property type="entry name" value="HisKA"/>
    <property type="match status" value="1"/>
</dbReference>
<keyword evidence="9" id="KW-0472">Membrane</keyword>
<dbReference type="EMBL" id="FOYM01000015">
    <property type="protein sequence ID" value="SFR07906.1"/>
    <property type="molecule type" value="Genomic_DNA"/>
</dbReference>
<evidence type="ECO:0000256" key="6">
    <source>
        <dbReference type="ARBA" id="ARBA00022777"/>
    </source>
</evidence>
<dbReference type="PANTHER" id="PTHR43065">
    <property type="entry name" value="SENSOR HISTIDINE KINASE"/>
    <property type="match status" value="1"/>
</dbReference>
<keyword evidence="3" id="KW-0597">Phosphoprotein</keyword>
<evidence type="ECO:0000256" key="9">
    <source>
        <dbReference type="SAM" id="Phobius"/>
    </source>
</evidence>
<dbReference type="EC" id="2.7.13.3" evidence="2"/>
<dbReference type="InterPro" id="IPR036097">
    <property type="entry name" value="HisK_dim/P_sf"/>
</dbReference>
<dbReference type="SUPFAM" id="SSF55874">
    <property type="entry name" value="ATPase domain of HSP90 chaperone/DNA topoisomerase II/histidine kinase"/>
    <property type="match status" value="1"/>
</dbReference>
<evidence type="ECO:0000259" key="10">
    <source>
        <dbReference type="PROSITE" id="PS50109"/>
    </source>
</evidence>
<evidence type="ECO:0000313" key="12">
    <source>
        <dbReference type="Proteomes" id="UP000199584"/>
    </source>
</evidence>
<dbReference type="Pfam" id="PF08448">
    <property type="entry name" value="PAS_4"/>
    <property type="match status" value="1"/>
</dbReference>
<sequence length="610" mass="69171">MGLIMSGNKIFFGNRILIFVVLLLMLTVLLTVYLMSIIRNSELSLLEHQKARLNQAAYIFDQHVEGGLKDYLIKQQAQNKSREQQISILAEYLNRVIDDVHREYPEVHIGLYYSDLDVFFDGTQRLGENYSMRRKKAFDAVLDNKTPLTQNLGEEEGGVVEIYKPFTRNGRVEGVIRSAEYLGETSFYVKRREIEYTVYSIIAFVIVTGIFGSVLIFRQLVNQVENIKDGVKLLEKDLSLTLPPAPGELGEIVNAINGFAHKIADLNLYNETMLATIDDAILVVDVHGKVMIANNMAHKLMQLPENCRDRDYRELLPAGSPFAELINKTLAEKRNYKDLHISLAANGNHHTMELLISASLLLGTRNRQIGMVLLCRDITERMRLREKAQRQERLASLGKLVTGVAHEIRNPLTSISVYIQHWQNQNAPNPRSLATIHREVARLDAIVDQLLYFAKPAEARFVKKDINSLIDEVLGFFNEIHQGKFSLIRNLERNIPPVWVDPEQIERVLVNILFNALQAMPEGGSITVSTGFDADSELVWVAVEDTGRGIPQEHLNRVFDPFYSTRPKGTGLGLAIAHEIIQVHEGHIEVESEVGKGTKFTFYLKTWEEG</sequence>
<dbReference type="InterPro" id="IPR004358">
    <property type="entry name" value="Sig_transdc_His_kin-like_C"/>
</dbReference>
<evidence type="ECO:0000256" key="5">
    <source>
        <dbReference type="ARBA" id="ARBA00022741"/>
    </source>
</evidence>
<evidence type="ECO:0000313" key="11">
    <source>
        <dbReference type="EMBL" id="SFR07906.1"/>
    </source>
</evidence>
<reference evidence="12" key="1">
    <citation type="submission" date="2016-10" db="EMBL/GenBank/DDBJ databases">
        <authorList>
            <person name="Varghese N."/>
            <person name="Submissions S."/>
        </authorList>
    </citation>
    <scope>NUCLEOTIDE SEQUENCE [LARGE SCALE GENOMIC DNA]</scope>
    <source>
        <strain evidence="12">DSM 3669</strain>
    </source>
</reference>
<feature type="transmembrane region" description="Helical" evidence="9">
    <location>
        <begin position="12"/>
        <end position="35"/>
    </location>
</feature>
<keyword evidence="12" id="KW-1185">Reference proteome</keyword>
<gene>
    <name evidence="11" type="ORF">SAMN05660706_11574</name>
</gene>
<dbReference type="SUPFAM" id="SSF47384">
    <property type="entry name" value="Homodimeric domain of signal transducing histidine kinase"/>
    <property type="match status" value="1"/>
</dbReference>
<dbReference type="Proteomes" id="UP000199584">
    <property type="component" value="Unassembled WGS sequence"/>
</dbReference>
<dbReference type="CDD" id="cd00082">
    <property type="entry name" value="HisKA"/>
    <property type="match status" value="1"/>
</dbReference>
<dbReference type="Gene3D" id="3.30.450.20">
    <property type="entry name" value="PAS domain"/>
    <property type="match status" value="1"/>
</dbReference>
<dbReference type="Gene3D" id="1.10.287.130">
    <property type="match status" value="1"/>
</dbReference>
<dbReference type="Pfam" id="PF02518">
    <property type="entry name" value="HATPase_c"/>
    <property type="match status" value="1"/>
</dbReference>